<reference evidence="2 3" key="1">
    <citation type="submission" date="2011-08" db="EMBL/GenBank/DDBJ databases">
        <title>The Genome Sequence of Plasmodium vivax Brazil I.</title>
        <authorList>
            <consortium name="The Broad Institute Genome Sequencing Platform"/>
            <consortium name="The Broad Institute Genome Sequencing Center for Infectious Disease"/>
            <person name="Neafsey D."/>
            <person name="Carlton J."/>
            <person name="Barnwell J."/>
            <person name="Collins W."/>
            <person name="Escalante A."/>
            <person name="Mullikin J."/>
            <person name="Saul A."/>
            <person name="Guigo R."/>
            <person name="Camara F."/>
            <person name="Young S.K."/>
            <person name="Zeng Q."/>
            <person name="Gargeya S."/>
            <person name="Fitzgerald M."/>
            <person name="Haas B."/>
            <person name="Abouelleil A."/>
            <person name="Alvarado L."/>
            <person name="Arachchi H.M."/>
            <person name="Berlin A."/>
            <person name="Brown A."/>
            <person name="Chapman S.B."/>
            <person name="Chen Z."/>
            <person name="Dunbar C."/>
            <person name="Freedman E."/>
            <person name="Gearin G."/>
            <person name="Gellesch M."/>
            <person name="Goldberg J."/>
            <person name="Griggs A."/>
            <person name="Gujja S."/>
            <person name="Heiman D."/>
            <person name="Howarth C."/>
            <person name="Larson L."/>
            <person name="Lui A."/>
            <person name="MacDonald P.J.P."/>
            <person name="Montmayeur A."/>
            <person name="Murphy C."/>
            <person name="Neiman D."/>
            <person name="Pearson M."/>
            <person name="Priest M."/>
            <person name="Roberts A."/>
            <person name="Saif S."/>
            <person name="Shea T."/>
            <person name="Shenoy N."/>
            <person name="Sisk P."/>
            <person name="Stolte C."/>
            <person name="Sykes S."/>
            <person name="Wortman J."/>
            <person name="Nusbaum C."/>
            <person name="Birren B."/>
        </authorList>
    </citation>
    <scope>NUCLEOTIDE SEQUENCE [LARGE SCALE GENOMIC DNA]</scope>
    <source>
        <strain evidence="2 3">Brazil I</strain>
    </source>
</reference>
<evidence type="ECO:0000256" key="1">
    <source>
        <dbReference type="SAM" id="MobiDB-lite"/>
    </source>
</evidence>
<feature type="region of interest" description="Disordered" evidence="1">
    <location>
        <begin position="783"/>
        <end position="820"/>
    </location>
</feature>
<feature type="compositionally biased region" description="Polar residues" evidence="1">
    <location>
        <begin position="13"/>
        <end position="22"/>
    </location>
</feature>
<feature type="compositionally biased region" description="Gly residues" evidence="1">
    <location>
        <begin position="1051"/>
        <end position="1067"/>
    </location>
</feature>
<accession>A0A0J9SS18</accession>
<dbReference type="EMBL" id="KQ234828">
    <property type="protein sequence ID" value="KMZ85880.1"/>
    <property type="molecule type" value="Genomic_DNA"/>
</dbReference>
<evidence type="ECO:0000313" key="2">
    <source>
        <dbReference type="EMBL" id="KMZ85880.1"/>
    </source>
</evidence>
<evidence type="ECO:0000313" key="3">
    <source>
        <dbReference type="Proteomes" id="UP000053327"/>
    </source>
</evidence>
<feature type="compositionally biased region" description="Polar residues" evidence="1">
    <location>
        <begin position="792"/>
        <end position="820"/>
    </location>
</feature>
<feature type="region of interest" description="Disordered" evidence="1">
    <location>
        <begin position="1203"/>
        <end position="1257"/>
    </location>
</feature>
<gene>
    <name evidence="2" type="ORF">PVBG_03345</name>
</gene>
<feature type="region of interest" description="Disordered" evidence="1">
    <location>
        <begin position="1047"/>
        <end position="1095"/>
    </location>
</feature>
<dbReference type="Proteomes" id="UP000053327">
    <property type="component" value="Unassembled WGS sequence"/>
</dbReference>
<feature type="region of interest" description="Disordered" evidence="1">
    <location>
        <begin position="1"/>
        <end position="30"/>
    </location>
</feature>
<name>A0A0J9SS18_PLAV1</name>
<dbReference type="OrthoDB" id="377778at2759"/>
<feature type="compositionally biased region" description="Polar residues" evidence="1">
    <location>
        <begin position="1071"/>
        <end position="1090"/>
    </location>
</feature>
<feature type="compositionally biased region" description="Basic residues" evidence="1">
    <location>
        <begin position="1"/>
        <end position="11"/>
    </location>
</feature>
<feature type="region of interest" description="Disordered" evidence="1">
    <location>
        <begin position="836"/>
        <end position="872"/>
    </location>
</feature>
<feature type="compositionally biased region" description="Polar residues" evidence="1">
    <location>
        <begin position="836"/>
        <end position="848"/>
    </location>
</feature>
<feature type="region of interest" description="Disordered" evidence="1">
    <location>
        <begin position="685"/>
        <end position="727"/>
    </location>
</feature>
<feature type="region of interest" description="Disordered" evidence="1">
    <location>
        <begin position="232"/>
        <end position="253"/>
    </location>
</feature>
<feature type="compositionally biased region" description="Polar residues" evidence="1">
    <location>
        <begin position="859"/>
        <end position="868"/>
    </location>
</feature>
<feature type="compositionally biased region" description="Basic and acidic residues" evidence="1">
    <location>
        <begin position="1229"/>
        <end position="1247"/>
    </location>
</feature>
<feature type="compositionally biased region" description="Polar residues" evidence="1">
    <location>
        <begin position="694"/>
        <end position="707"/>
    </location>
</feature>
<protein>
    <submittedName>
        <fullName evidence="2">Uncharacterized protein</fullName>
    </submittedName>
</protein>
<sequence length="2163" mass="242456">MKKELKGKKPKGNVNSSAPSNNFKEEKRKIKKKKKIYFNSAKGGLPSQAYEGAAHTGAHINANVNVNINDPNFGHVQGDERQAFQQNRRIEPRAIGGGGPVHGFDQGGVINSAANKTRKGVLQNVNISPRGNDKDGNFFTTGVDAGMNPFDVKNKKINKNGSSGLGMGKKLYRGVGNVNEVNSGRVDNQPAFKGGDVLSLDGGAAGGIAAGAAEVPLGDSFVTSGSTFESAGGANSRKANHARGHISGGSNHPQRSCYRFSSSHYFANSPSKLNLAYTHKIYKNRANFYGKKYFKNNKIVNNSMTGQVKKNEFNPTDHYNISFVNNMGSKSLLDADDSGKGDHSGDTYFDFSANGMNAVEGGRDDLSARFDVDTSERSGVLDTSTCRGQQGGYSLYGGAAKSANQEVGSGGNGVDGSGFNLYSSAAVNGAPGREKREMGEANFSGSNVEAVDAERVEEMNEQMLSEEKKKEKEAFAQRYLHKIVKLLSEKVKRMVTVTDKECIHLVKSIVELLQCVKKIIKWSEECHFHYSIFGIVLNIYAHVCVKMFSQNDILKIANLKCLVCMFKILIMLKRDSFNLSYAFFLFVNYLKSNIDGIDILTKRNLKYNSKVVNNDEKIFLKMLNSFVTLFAHCAESQSSIVRVESLKSFCCVLGMLKGRHREGEAAGRAWSVWAVWSARRKVGSGADKGVANDRGSQMGNHLGSTITDKGEENPLGTGEPSDEPHSAVFTPFSKHLIMGSLVGKKGTMFRGHTTGKMINLQKNYLSFFKSNYLCSEVYTKGGGEAGRRDQPSKASDQQGGSFQHGGASQQGGFSQPSCVNKNVGAKKENANLYKASASSIPNQPWQKSSWHENAKDGSANLTSDQFGGNRNVEEREYRTKNSILLTNFETIFNSEPSSGWLTSKIDDEDEEHILLFIFRIFDLFVDMYQDKEISEMIQKNIVFFFNHIDVRIFSYVTYLVSKISHIIPINKSFFNKYVSVLLKNLNRERRKFIFLMLSYSEYEKNGLHVVLNLLSNLCVYNFHYKTNIQLMDFDSIGDDSLRRNLGEENDCGGGMGDGATGRGGAARGGTSSSITDEYNPHPSLNPSNDDSFGEAKDYSNVNEHEVFLVDHMIYNNEEWCSVYAVLIVLSFKYPSLMFSFFFNKFGSSFVQNGDNCLPHFNLFDWSHRFGYYLSSGVLNAALEGGTQVDARMLEGVRSGGAAATTAGATASEENHGGSPPSERSAANEGGERDGALPADYRRGEPNEATKISSTASEVNQVETHFSAGRKQSLPCKEDVALELLTHQMYAFLEYPHCVQPSICDREWNFCYVYISSILNLFFNKSASFFGENCFFFKKNIWHLLHDRSNLKTHHFLDLLEMFKDSKFNYVSESSELVGMLNCVFNPSEEGAKMGEKCLEVSEKLEEGVSIGRDLMAKWRQMMSNEEVISCGDNTKDDPEGDLIHFKQPYMKYSRRISDMVEEHMASCLFFQIMVRDAYAPNDPPFAHYEEYLRRISVELVATRLIHSETGFTHLCCFHGGDTSLSDLFLGDGPLVEAESTCLEAPFSHQSVANKGDLSNSSVGKERLSSLAQHPAGGIPVGKDATIDMCNTIEEERTFLDAIIKRNAKMEELHRNGFVDLEGGQHCSFEGGDDQGIKQASNFRAPEKNCGEDKREAKIWPSSVRSFVAKLRGSGAEGGEEMERKVAEGRHTLQRRNFEEFKFLKAKVKILHEGKKKNNGVSRGEKIINFENKFPEYFYHKKVININHKINKKLIKIYYLFGANYFYTTDIWKIVRTIVSKIYEENFFLYSALQDCFCSFGGFPESGQNAGHNFEAKEKDFFYNFVRKAKKGRHAQAVDSMEQFNHVLVGVDQLLNGGDNKNGSNTYSVNVLINKILKIILKHLKNTNFINYNKCLNFPFLFLSFFDVKIKLSFEMESFAFLEELDRGSFKNVLLNLPYHVKYFFGSLFLYIEYEDIFLANREECQVREPQRRPSTSQCRGRRNGSNLTTYNFIVESVLAEDYSLKNLKNMNKTNKKDTKNSLFAKRKKAKVEIQNVKNTSDFELEEKYLKVDDASVGKEKKEKVNRRRGPLKKINKLNYHKIDVSEWNVKSLRCAGDSPRGYATPFRSTITVEFRKAVKINFDCSSTLPVKCKVHFCYCPLEDGAFCSFPLARTKHIYVHPSQ</sequence>
<organism evidence="2 3">
    <name type="scientific">Plasmodium vivax (strain Brazil I)</name>
    <dbReference type="NCBI Taxonomy" id="1033975"/>
    <lineage>
        <taxon>Eukaryota</taxon>
        <taxon>Sar</taxon>
        <taxon>Alveolata</taxon>
        <taxon>Apicomplexa</taxon>
        <taxon>Aconoidasida</taxon>
        <taxon>Haemosporida</taxon>
        <taxon>Plasmodiidae</taxon>
        <taxon>Plasmodium</taxon>
        <taxon>Plasmodium (Plasmodium)</taxon>
    </lineage>
</organism>
<proteinExistence type="predicted"/>